<feature type="domain" description="TF-B3" evidence="6">
    <location>
        <begin position="193"/>
        <end position="286"/>
    </location>
</feature>
<evidence type="ECO:0000313" key="7">
    <source>
        <dbReference type="EMBL" id="KAH7575167.1"/>
    </source>
</evidence>
<evidence type="ECO:0000256" key="2">
    <source>
        <dbReference type="ARBA" id="ARBA00023015"/>
    </source>
</evidence>
<keyword evidence="2" id="KW-0805">Transcription regulation</keyword>
<dbReference type="CDD" id="cd10017">
    <property type="entry name" value="B3_DNA"/>
    <property type="match status" value="5"/>
</dbReference>
<dbReference type="InterPro" id="IPR050655">
    <property type="entry name" value="Plant_B3_domain"/>
</dbReference>
<dbReference type="PANTHER" id="PTHR31920:SF51">
    <property type="entry name" value="BINDING PROTEIN, PUTATIVE-RELATED"/>
    <property type="match status" value="1"/>
</dbReference>
<accession>A0ABQ8IES7</accession>
<evidence type="ECO:0000256" key="3">
    <source>
        <dbReference type="ARBA" id="ARBA00023125"/>
    </source>
</evidence>
<name>A0ABQ8IES7_9ROSI</name>
<organism evidence="7 8">
    <name type="scientific">Xanthoceras sorbifolium</name>
    <dbReference type="NCBI Taxonomy" id="99658"/>
    <lineage>
        <taxon>Eukaryota</taxon>
        <taxon>Viridiplantae</taxon>
        <taxon>Streptophyta</taxon>
        <taxon>Embryophyta</taxon>
        <taxon>Tracheophyta</taxon>
        <taxon>Spermatophyta</taxon>
        <taxon>Magnoliopsida</taxon>
        <taxon>eudicotyledons</taxon>
        <taxon>Gunneridae</taxon>
        <taxon>Pentapetalae</taxon>
        <taxon>rosids</taxon>
        <taxon>malvids</taxon>
        <taxon>Sapindales</taxon>
        <taxon>Sapindaceae</taxon>
        <taxon>Xanthoceroideae</taxon>
        <taxon>Xanthoceras</taxon>
    </lineage>
</organism>
<evidence type="ECO:0000256" key="4">
    <source>
        <dbReference type="ARBA" id="ARBA00023163"/>
    </source>
</evidence>
<reference evidence="7 8" key="1">
    <citation type="submission" date="2021-02" db="EMBL/GenBank/DDBJ databases">
        <title>Plant Genome Project.</title>
        <authorList>
            <person name="Zhang R.-G."/>
        </authorList>
    </citation>
    <scope>NUCLEOTIDE SEQUENCE [LARGE SCALE GENOMIC DNA]</scope>
    <source>
        <tissue evidence="7">Leaves</tissue>
    </source>
</reference>
<comment type="caution">
    <text evidence="7">The sequence shown here is derived from an EMBL/GenBank/DDBJ whole genome shotgun (WGS) entry which is preliminary data.</text>
</comment>
<dbReference type="Pfam" id="PF02362">
    <property type="entry name" value="B3"/>
    <property type="match status" value="3"/>
</dbReference>
<keyword evidence="4" id="KW-0804">Transcription</keyword>
<dbReference type="InterPro" id="IPR003340">
    <property type="entry name" value="B3_DNA-bd"/>
</dbReference>
<evidence type="ECO:0000256" key="5">
    <source>
        <dbReference type="ARBA" id="ARBA00023242"/>
    </source>
</evidence>
<keyword evidence="3" id="KW-0238">DNA-binding</keyword>
<sequence length="1013" mass="115497">MALGRRVESSHFFKVILSSTLEDKKLRIPKKFVRIFGDELSNAAMLTVPNGRVWQVGLTKDRRKIWFQDGWYDFVQYHSIKTGYFLVFKYGKNSNFNDEIENEDSAEIMDFTTPYLTFDSPKNKVFDKCPRSSSIMPSQLNRAKTSFGSVLGVQNLSMAMDIDRKLKKTAYKVGTHATDEPTKSDEDELIALLEDMGICVIDIRLRHLRIPEKFVRIFGDELSAVVTLTIPNGRVWRVGLTKDERKMWFDGGWNDFVQYHSIGVGHFLVFKYKKNSNFSVLIFDKSACEIQYPYNGEEPANDMQNSLYQPEMGNDDSDEILDLTTANPPLNSLKNKDFDKCPRSSSKVPQNLAKPSFACALGNNKSQECAASLETPEFKCGDDKRCKMEELEEKNKSTAEVMDVELKTTAYEVGTSSDELLVLLEDMGICVNKRFRNIAAEERERAIVAARLFKPKNPSFMVILRSADIYNHHFYVPAEFGHRYFSRPMCIKLLDSERKKWPAEISWSPLCHIKRLGGFSKKLDEGDVCVLELISRKKLKVLILKRLKIESYSLTEQNTQVGTLYNPPPLALVSEAEDTILVLEAESITPISSLKTEREERDCPSSSMSICRSSDPRDREVTQQMAFRRRVQPSHFFKVILNSTLEDKKLRIPEKFVRIFGDELSAVVTLTIPDGRVSRVGLTKDERKIWFDGGWNDFVQYHSIGVGHFLVFKYKKNSNFSVLIFDKSACETQYPYNGEEPDNDMQYSLYQPEMGNNDSNEILDLTTANPPLNSLKNKDFDKCPRSSSKVSQNLAKLSFAYALGNNKSQECAASLETPEFKCGNDKRCKMEELEEKNRSTAEVINIRLKRTADTVGTSSDEDELLVLLGDMGICVTKRFRNIAAEERDRAVVAARLFKPKNPSFMVIWRSSDIHNNCFYVPAEFGLRYFNRPCCIKLLDSKGKKWPVEISWSPLCFITRLGGFSKKLDEGDVCVLELISQKKLKVSILKSEFKGPKSWSAIGFFSRVGHCSGC</sequence>
<dbReference type="PROSITE" id="PS50863">
    <property type="entry name" value="B3"/>
    <property type="match status" value="3"/>
</dbReference>
<protein>
    <recommendedName>
        <fullName evidence="6">TF-B3 domain-containing protein</fullName>
    </recommendedName>
</protein>
<dbReference type="SUPFAM" id="SSF101936">
    <property type="entry name" value="DNA-binding pseudobarrel domain"/>
    <property type="match status" value="5"/>
</dbReference>
<dbReference type="InterPro" id="IPR015300">
    <property type="entry name" value="DNA-bd_pseudobarrel_sf"/>
</dbReference>
<dbReference type="PANTHER" id="PTHR31920">
    <property type="entry name" value="B3 DOMAIN-CONTAINING"/>
    <property type="match status" value="1"/>
</dbReference>
<evidence type="ECO:0000313" key="8">
    <source>
        <dbReference type="Proteomes" id="UP000827721"/>
    </source>
</evidence>
<evidence type="ECO:0000259" key="6">
    <source>
        <dbReference type="PROSITE" id="PS50863"/>
    </source>
</evidence>
<proteinExistence type="predicted"/>
<comment type="subcellular location">
    <subcellularLocation>
        <location evidence="1">Nucleus</location>
    </subcellularLocation>
</comment>
<dbReference type="EMBL" id="JAFEMO010000002">
    <property type="protein sequence ID" value="KAH7575167.1"/>
    <property type="molecule type" value="Genomic_DNA"/>
</dbReference>
<dbReference type="SMART" id="SM01019">
    <property type="entry name" value="B3"/>
    <property type="match status" value="5"/>
</dbReference>
<feature type="domain" description="TF-B3" evidence="6">
    <location>
        <begin position="11"/>
        <end position="104"/>
    </location>
</feature>
<dbReference type="Proteomes" id="UP000827721">
    <property type="component" value="Unassembled WGS sequence"/>
</dbReference>
<evidence type="ECO:0000256" key="1">
    <source>
        <dbReference type="ARBA" id="ARBA00004123"/>
    </source>
</evidence>
<keyword evidence="8" id="KW-1185">Reference proteome</keyword>
<gene>
    <name evidence="7" type="ORF">JRO89_XS02G0057100</name>
</gene>
<keyword evidence="5" id="KW-0539">Nucleus</keyword>
<feature type="domain" description="TF-B3" evidence="6">
    <location>
        <begin position="635"/>
        <end position="728"/>
    </location>
</feature>
<dbReference type="Gene3D" id="2.40.330.10">
    <property type="entry name" value="DNA-binding pseudobarrel domain"/>
    <property type="match status" value="5"/>
</dbReference>